<dbReference type="EMBL" id="OZ004256">
    <property type="protein sequence ID" value="CAK7903686.1"/>
    <property type="molecule type" value="Genomic_DNA"/>
</dbReference>
<evidence type="ECO:0000256" key="8">
    <source>
        <dbReference type="ARBA" id="ARBA00031347"/>
    </source>
</evidence>
<evidence type="ECO:0000256" key="3">
    <source>
        <dbReference type="ARBA" id="ARBA00020983"/>
    </source>
</evidence>
<dbReference type="Pfam" id="PF04124">
    <property type="entry name" value="Dor1"/>
    <property type="match status" value="1"/>
</dbReference>
<comment type="subcellular location">
    <subcellularLocation>
        <location evidence="1">Golgi apparatus membrane</location>
        <topology evidence="1">Peripheral membrane protein</topology>
    </subcellularLocation>
</comment>
<keyword evidence="7" id="KW-0472">Membrane</keyword>
<evidence type="ECO:0000313" key="10">
    <source>
        <dbReference type="EMBL" id="CAK7903686.1"/>
    </source>
</evidence>
<keyword evidence="4" id="KW-0813">Transport</keyword>
<evidence type="ECO:0000256" key="4">
    <source>
        <dbReference type="ARBA" id="ARBA00022448"/>
    </source>
</evidence>
<protein>
    <recommendedName>
        <fullName evidence="3">Conserved oligomeric Golgi complex subunit 8</fullName>
    </recommendedName>
    <alternativeName>
        <fullName evidence="8">Component of oligomeric Golgi complex 8</fullName>
    </alternativeName>
</protein>
<evidence type="ECO:0000256" key="1">
    <source>
        <dbReference type="ARBA" id="ARBA00004395"/>
    </source>
</evidence>
<dbReference type="PANTHER" id="PTHR21311:SF0">
    <property type="entry name" value="CONSERVED OLIGOMERIC GOLGI COMPLEX SUBUNIT 8"/>
    <property type="match status" value="1"/>
</dbReference>
<feature type="region of interest" description="Disordered" evidence="9">
    <location>
        <begin position="129"/>
        <end position="166"/>
    </location>
</feature>
<dbReference type="InterPro" id="IPR007255">
    <property type="entry name" value="COG8"/>
</dbReference>
<keyword evidence="5" id="KW-0653">Protein transport</keyword>
<evidence type="ECO:0000256" key="6">
    <source>
        <dbReference type="ARBA" id="ARBA00023034"/>
    </source>
</evidence>
<keyword evidence="6" id="KW-0333">Golgi apparatus</keyword>
<keyword evidence="11" id="KW-1185">Reference proteome</keyword>
<evidence type="ECO:0000256" key="9">
    <source>
        <dbReference type="SAM" id="MobiDB-lite"/>
    </source>
</evidence>
<proteinExistence type="inferred from homology"/>
<sequence length="464" mass="51793">MSQLLLEVLRDDLPADLDVTTDESLGRIAQEYLSTLLTNDDLFSLDNHVSGPPVDIKTLPNRQDSTKPTILEEIAELDLQEHTINSQLAALTYKHKDLIIDVGHEVDMIGGEGVLQLMKEVDQLASATQQLSELGSREQAPSSSTITAESSLESSTTTTTTTTNSTTSVAVPAKLYTQIESNRSILANIDSVLDMLEIPTLCKLCILQGNYQESLEISTMVQSLLIRFPSINIFKTVNRQVEQELQMMVKGLVRLLGGNLKQGNILKVFQILIKVGGVGSPALDESTVEPSTTSLSVLKSIYLNSRFHFISSSLDTLKPLIKFNRLTYLKRFIETYREHIFNTLSVYHSIFDPLTDSNDPLNERSSDSLVIAQFIKSLVALLTDALLEHYPRLGDAEDASDPTVEISRQAHQDGVVLQILYLCKSLAKYHVDFETAVVWAVCYDKELISEADWMRNLKKVKRFR</sequence>
<evidence type="ECO:0000256" key="5">
    <source>
        <dbReference type="ARBA" id="ARBA00022927"/>
    </source>
</evidence>
<accession>A0ABP0EE63</accession>
<comment type="similarity">
    <text evidence="2">Belongs to the COG8 family.</text>
</comment>
<gene>
    <name evidence="10" type="ORF">CAAN4_D05798</name>
</gene>
<evidence type="ECO:0000256" key="7">
    <source>
        <dbReference type="ARBA" id="ARBA00023136"/>
    </source>
</evidence>
<dbReference type="Proteomes" id="UP001497600">
    <property type="component" value="Chromosome D"/>
</dbReference>
<organism evidence="10 11">
    <name type="scientific">[Candida] anglica</name>
    <dbReference type="NCBI Taxonomy" id="148631"/>
    <lineage>
        <taxon>Eukaryota</taxon>
        <taxon>Fungi</taxon>
        <taxon>Dikarya</taxon>
        <taxon>Ascomycota</taxon>
        <taxon>Saccharomycotina</taxon>
        <taxon>Pichiomycetes</taxon>
        <taxon>Debaryomycetaceae</taxon>
        <taxon>Kurtzmaniella</taxon>
    </lineage>
</organism>
<evidence type="ECO:0000313" key="11">
    <source>
        <dbReference type="Proteomes" id="UP001497600"/>
    </source>
</evidence>
<name>A0ABP0EE63_9ASCO</name>
<evidence type="ECO:0000256" key="2">
    <source>
        <dbReference type="ARBA" id="ARBA00006419"/>
    </source>
</evidence>
<dbReference type="PANTHER" id="PTHR21311">
    <property type="entry name" value="CONSERVED OLIGOMERIC GOLGI COMPLEX COMPONENT 8"/>
    <property type="match status" value="1"/>
</dbReference>
<reference evidence="10 11" key="1">
    <citation type="submission" date="2024-01" db="EMBL/GenBank/DDBJ databases">
        <authorList>
            <consortium name="Genoscope - CEA"/>
            <person name="William W."/>
        </authorList>
    </citation>
    <scope>NUCLEOTIDE SEQUENCE [LARGE SCALE GENOMIC DNA]</scope>
    <source>
        <strain evidence="10 11">29B2s-10</strain>
    </source>
</reference>
<feature type="compositionally biased region" description="Low complexity" evidence="9">
    <location>
        <begin position="142"/>
        <end position="166"/>
    </location>
</feature>